<dbReference type="InterPro" id="IPR009057">
    <property type="entry name" value="Homeodomain-like_sf"/>
</dbReference>
<gene>
    <name evidence="6" type="primary">ydhM</name>
    <name evidence="6" type="ORF">GCM10011352_29600</name>
</gene>
<dbReference type="PRINTS" id="PR00455">
    <property type="entry name" value="HTHTETR"/>
</dbReference>
<dbReference type="InterPro" id="IPR036271">
    <property type="entry name" value="Tet_transcr_reg_TetR-rel_C_sf"/>
</dbReference>
<dbReference type="EMBL" id="BMIJ01000006">
    <property type="protein sequence ID" value="GGC01533.1"/>
    <property type="molecule type" value="Genomic_DNA"/>
</dbReference>
<dbReference type="InterPro" id="IPR001647">
    <property type="entry name" value="HTH_TetR"/>
</dbReference>
<dbReference type="PANTHER" id="PTHR47506:SF1">
    <property type="entry name" value="HTH-TYPE TRANSCRIPTIONAL REGULATOR YJDC"/>
    <property type="match status" value="1"/>
</dbReference>
<protein>
    <submittedName>
        <fullName evidence="6">TetR family transcriptional regulator</fullName>
    </submittedName>
</protein>
<evidence type="ECO:0000256" key="3">
    <source>
        <dbReference type="ARBA" id="ARBA00023163"/>
    </source>
</evidence>
<feature type="domain" description="HTH tetR-type" evidence="5">
    <location>
        <begin position="6"/>
        <end position="66"/>
    </location>
</feature>
<proteinExistence type="predicted"/>
<dbReference type="SUPFAM" id="SSF46689">
    <property type="entry name" value="Homeodomain-like"/>
    <property type="match status" value="1"/>
</dbReference>
<keyword evidence="3" id="KW-0804">Transcription</keyword>
<evidence type="ECO:0000313" key="6">
    <source>
        <dbReference type="EMBL" id="GGC01533.1"/>
    </source>
</evidence>
<evidence type="ECO:0000313" key="7">
    <source>
        <dbReference type="Proteomes" id="UP000629025"/>
    </source>
</evidence>
<dbReference type="InterPro" id="IPR054156">
    <property type="entry name" value="YxaF_TetR_C"/>
</dbReference>
<dbReference type="PROSITE" id="PS50977">
    <property type="entry name" value="HTH_TETR_2"/>
    <property type="match status" value="1"/>
</dbReference>
<organism evidence="6 7">
    <name type="scientific">Marinobacterium zhoushanense</name>
    <dbReference type="NCBI Taxonomy" id="1679163"/>
    <lineage>
        <taxon>Bacteria</taxon>
        <taxon>Pseudomonadati</taxon>
        <taxon>Pseudomonadota</taxon>
        <taxon>Gammaproteobacteria</taxon>
        <taxon>Oceanospirillales</taxon>
        <taxon>Oceanospirillaceae</taxon>
        <taxon>Marinobacterium</taxon>
    </lineage>
</organism>
<comment type="caution">
    <text evidence="6">The sequence shown here is derived from an EMBL/GenBank/DDBJ whole genome shotgun (WGS) entry which is preliminary data.</text>
</comment>
<evidence type="ECO:0000256" key="4">
    <source>
        <dbReference type="PROSITE-ProRule" id="PRU00335"/>
    </source>
</evidence>
<evidence type="ECO:0000259" key="5">
    <source>
        <dbReference type="PROSITE" id="PS50977"/>
    </source>
</evidence>
<dbReference type="PANTHER" id="PTHR47506">
    <property type="entry name" value="TRANSCRIPTIONAL REGULATORY PROTEIN"/>
    <property type="match status" value="1"/>
</dbReference>
<sequence length="209" mass="23994">MPARSNSSRDRLLDTAESLILRKGFAGTSIEDILEQAAITKGGFFYHFKGKAELAKVLVQRYLSDDKQIFSALFADARQLTEDPLHQLLIFLKLFAETMNELEQTHPGCLVASFTYETQQFDDEVRALIEEGVLSWRKLIKDQLTEIEKVYQPRQAIELESLADMFTSVVEGGIILSRIFHDNAVLRDQILVYREHLRLIYEGNLRQAE</sequence>
<dbReference type="Pfam" id="PF21993">
    <property type="entry name" value="TetR_C_13_2"/>
    <property type="match status" value="1"/>
</dbReference>
<dbReference type="InterPro" id="IPR023772">
    <property type="entry name" value="DNA-bd_HTH_TetR-type_CS"/>
</dbReference>
<feature type="DNA-binding region" description="H-T-H motif" evidence="4">
    <location>
        <begin position="29"/>
        <end position="48"/>
    </location>
</feature>
<dbReference type="Proteomes" id="UP000629025">
    <property type="component" value="Unassembled WGS sequence"/>
</dbReference>
<keyword evidence="7" id="KW-1185">Reference proteome</keyword>
<name>A0ABQ1KPV2_9GAMM</name>
<dbReference type="Pfam" id="PF00440">
    <property type="entry name" value="TetR_N"/>
    <property type="match status" value="1"/>
</dbReference>
<accession>A0ABQ1KPV2</accession>
<evidence type="ECO:0000256" key="1">
    <source>
        <dbReference type="ARBA" id="ARBA00023015"/>
    </source>
</evidence>
<reference evidence="7" key="1">
    <citation type="journal article" date="2019" name="Int. J. Syst. Evol. Microbiol.">
        <title>The Global Catalogue of Microorganisms (GCM) 10K type strain sequencing project: providing services to taxonomists for standard genome sequencing and annotation.</title>
        <authorList>
            <consortium name="The Broad Institute Genomics Platform"/>
            <consortium name="The Broad Institute Genome Sequencing Center for Infectious Disease"/>
            <person name="Wu L."/>
            <person name="Ma J."/>
        </authorList>
    </citation>
    <scope>NUCLEOTIDE SEQUENCE [LARGE SCALE GENOMIC DNA]</scope>
    <source>
        <strain evidence="7">CGMCC 1.15341</strain>
    </source>
</reference>
<keyword evidence="2 4" id="KW-0238">DNA-binding</keyword>
<dbReference type="PROSITE" id="PS01081">
    <property type="entry name" value="HTH_TETR_1"/>
    <property type="match status" value="1"/>
</dbReference>
<dbReference type="Gene3D" id="1.10.357.10">
    <property type="entry name" value="Tetracycline Repressor, domain 2"/>
    <property type="match status" value="1"/>
</dbReference>
<dbReference type="RefSeq" id="WP_188749695.1">
    <property type="nucleotide sequence ID" value="NZ_BMIJ01000006.1"/>
</dbReference>
<keyword evidence="1" id="KW-0805">Transcription regulation</keyword>
<dbReference type="SUPFAM" id="SSF48498">
    <property type="entry name" value="Tetracyclin repressor-like, C-terminal domain"/>
    <property type="match status" value="1"/>
</dbReference>
<evidence type="ECO:0000256" key="2">
    <source>
        <dbReference type="ARBA" id="ARBA00023125"/>
    </source>
</evidence>